<accession>A0A0F8Z2F2</accession>
<comment type="caution">
    <text evidence="1">The sequence shown here is derived from an EMBL/GenBank/DDBJ whole genome shotgun (WGS) entry which is preliminary data.</text>
</comment>
<dbReference type="AlphaFoldDB" id="A0A0F8Z2F2"/>
<organism evidence="1">
    <name type="scientific">marine sediment metagenome</name>
    <dbReference type="NCBI Taxonomy" id="412755"/>
    <lineage>
        <taxon>unclassified sequences</taxon>
        <taxon>metagenomes</taxon>
        <taxon>ecological metagenomes</taxon>
    </lineage>
</organism>
<evidence type="ECO:0000313" key="1">
    <source>
        <dbReference type="EMBL" id="KKK87843.1"/>
    </source>
</evidence>
<dbReference type="EMBL" id="LAZR01050225">
    <property type="protein sequence ID" value="KKK87843.1"/>
    <property type="molecule type" value="Genomic_DNA"/>
</dbReference>
<gene>
    <name evidence="1" type="ORF">LCGC14_2749200</name>
</gene>
<protein>
    <submittedName>
        <fullName evidence="1">Uncharacterized protein</fullName>
    </submittedName>
</protein>
<proteinExistence type="predicted"/>
<name>A0A0F8Z2F2_9ZZZZ</name>
<sequence length="72" mass="7832">MSYTVLCSIECERPGCGNTATTEGQSEVDGIMHFELTGWGRGGRGGDILCLSCWNTMPRLGQKYGVISKEEN</sequence>
<reference evidence="1" key="1">
    <citation type="journal article" date="2015" name="Nature">
        <title>Complex archaea that bridge the gap between prokaryotes and eukaryotes.</title>
        <authorList>
            <person name="Spang A."/>
            <person name="Saw J.H."/>
            <person name="Jorgensen S.L."/>
            <person name="Zaremba-Niedzwiedzka K."/>
            <person name="Martijn J."/>
            <person name="Lind A.E."/>
            <person name="van Eijk R."/>
            <person name="Schleper C."/>
            <person name="Guy L."/>
            <person name="Ettema T.J."/>
        </authorList>
    </citation>
    <scope>NUCLEOTIDE SEQUENCE</scope>
</reference>